<evidence type="ECO:0000313" key="3">
    <source>
        <dbReference type="Proteomes" id="UP000664357"/>
    </source>
</evidence>
<organism evidence="2 3">
    <name type="scientific">Candidatus Enterococcus ferrettii</name>
    <dbReference type="NCBI Taxonomy" id="2815324"/>
    <lineage>
        <taxon>Bacteria</taxon>
        <taxon>Bacillati</taxon>
        <taxon>Bacillota</taxon>
        <taxon>Bacilli</taxon>
        <taxon>Lactobacillales</taxon>
        <taxon>Enterococcaceae</taxon>
        <taxon>Enterococcus</taxon>
    </lineage>
</organism>
<reference evidence="2 3" key="2">
    <citation type="submission" date="2024-02" db="EMBL/GenBank/DDBJ databases">
        <title>The Genome Sequence of Enterococcus sp. DIV0159.</title>
        <authorList>
            <person name="Earl A."/>
            <person name="Manson A."/>
            <person name="Gilmore M."/>
            <person name="Sanders J."/>
            <person name="Shea T."/>
            <person name="Howe W."/>
            <person name="Livny J."/>
            <person name="Cuomo C."/>
            <person name="Neafsey D."/>
            <person name="Birren B."/>
        </authorList>
    </citation>
    <scope>NUCLEOTIDE SEQUENCE [LARGE SCALE GENOMIC DNA]</scope>
    <source>
        <strain evidence="2 3">665A</strain>
    </source>
</reference>
<dbReference type="EMBL" id="JAFREL020000001">
    <property type="protein sequence ID" value="MEO1769872.1"/>
    <property type="molecule type" value="Genomic_DNA"/>
</dbReference>
<sequence>MKITKIIAGLALSTAILGFTAQASAAELNETANGTTSVEITDYTIDPTTGLPSNPGAFAINQVPSIDFGQHSLDSVAATNASFQGTYDQDLEVKDARPTQGSITSALNTISGVTAGDDVTQTEIDDSKAAWEGAVAASSWKVNAEATQLDNIGTSLKIGDVEVLTAEGTVVTENSGQTPVGTKAYTLAEPILTIANNNLNIQTYAGTITFTAISAE</sequence>
<dbReference type="Proteomes" id="UP000664357">
    <property type="component" value="Unassembled WGS sequence"/>
</dbReference>
<protein>
    <recommendedName>
        <fullName evidence="4">WxL domain-containing protein</fullName>
    </recommendedName>
</protein>
<gene>
    <name evidence="2" type="ORF">JZO67_001823</name>
</gene>
<name>A0ABV0EPX4_9ENTE</name>
<feature type="signal peptide" evidence="1">
    <location>
        <begin position="1"/>
        <end position="25"/>
    </location>
</feature>
<comment type="caution">
    <text evidence="2">The sequence shown here is derived from an EMBL/GenBank/DDBJ whole genome shotgun (WGS) entry which is preliminary data.</text>
</comment>
<proteinExistence type="predicted"/>
<keyword evidence="3" id="KW-1185">Reference proteome</keyword>
<evidence type="ECO:0000256" key="1">
    <source>
        <dbReference type="SAM" id="SignalP"/>
    </source>
</evidence>
<reference evidence="2 3" key="1">
    <citation type="submission" date="2021-03" db="EMBL/GenBank/DDBJ databases">
        <authorList>
            <person name="Gilmore M.S."/>
            <person name="Schwartzman J."/>
            <person name="Van Tyne D."/>
            <person name="Martin M."/>
            <person name="Earl A.M."/>
            <person name="Manson A.L."/>
            <person name="Straub T."/>
            <person name="Salamzade R."/>
            <person name="Saavedra J."/>
            <person name="Lebreton F."/>
            <person name="Prichula J."/>
            <person name="Schaufler K."/>
            <person name="Gaca A."/>
            <person name="Sgardioli B."/>
            <person name="Wagenaar J."/>
            <person name="Strong T."/>
        </authorList>
    </citation>
    <scope>NUCLEOTIDE SEQUENCE [LARGE SCALE GENOMIC DNA]</scope>
    <source>
        <strain evidence="2 3">665A</strain>
    </source>
</reference>
<feature type="chain" id="PRO_5045727861" description="WxL domain-containing protein" evidence="1">
    <location>
        <begin position="26"/>
        <end position="216"/>
    </location>
</feature>
<keyword evidence="1" id="KW-0732">Signal</keyword>
<evidence type="ECO:0000313" key="2">
    <source>
        <dbReference type="EMBL" id="MEO1769872.1"/>
    </source>
</evidence>
<dbReference type="RefSeq" id="WP_207702068.1">
    <property type="nucleotide sequence ID" value="NZ_JAFREL020000001.1"/>
</dbReference>
<evidence type="ECO:0008006" key="4">
    <source>
        <dbReference type="Google" id="ProtNLM"/>
    </source>
</evidence>
<accession>A0ABV0EPX4</accession>